<proteinExistence type="predicted"/>
<dbReference type="AlphaFoldDB" id="A0AAD9MMJ1"/>
<protein>
    <submittedName>
        <fullName evidence="1">Uncharacterized protein</fullName>
    </submittedName>
</protein>
<gene>
    <name evidence="1" type="ORF">LSH36_1612g00031</name>
</gene>
<dbReference type="EMBL" id="JAODUP010001612">
    <property type="protein sequence ID" value="KAK2139792.1"/>
    <property type="molecule type" value="Genomic_DNA"/>
</dbReference>
<reference evidence="1" key="1">
    <citation type="journal article" date="2023" name="Mol. Biol. Evol.">
        <title>Third-Generation Sequencing Reveals the Adaptive Role of the Epigenome in Three Deep-Sea Polychaetes.</title>
        <authorList>
            <person name="Perez M."/>
            <person name="Aroh O."/>
            <person name="Sun Y."/>
            <person name="Lan Y."/>
            <person name="Juniper S.K."/>
            <person name="Young C.R."/>
            <person name="Angers B."/>
            <person name="Qian P.Y."/>
        </authorList>
    </citation>
    <scope>NUCLEOTIDE SEQUENCE</scope>
    <source>
        <strain evidence="1">P08H-3</strain>
    </source>
</reference>
<keyword evidence="2" id="KW-1185">Reference proteome</keyword>
<sequence>MDINRFSLDVIPVTGVGRQCYNKQTNSILRLPQPYYQQQQRQEQ</sequence>
<accession>A0AAD9MMJ1</accession>
<name>A0AAD9MMJ1_9ANNE</name>
<evidence type="ECO:0000313" key="1">
    <source>
        <dbReference type="EMBL" id="KAK2139792.1"/>
    </source>
</evidence>
<comment type="caution">
    <text evidence="1">The sequence shown here is derived from an EMBL/GenBank/DDBJ whole genome shotgun (WGS) entry which is preliminary data.</text>
</comment>
<organism evidence="1 2">
    <name type="scientific">Paralvinella palmiformis</name>
    <dbReference type="NCBI Taxonomy" id="53620"/>
    <lineage>
        <taxon>Eukaryota</taxon>
        <taxon>Metazoa</taxon>
        <taxon>Spiralia</taxon>
        <taxon>Lophotrochozoa</taxon>
        <taxon>Annelida</taxon>
        <taxon>Polychaeta</taxon>
        <taxon>Sedentaria</taxon>
        <taxon>Canalipalpata</taxon>
        <taxon>Terebellida</taxon>
        <taxon>Terebelliformia</taxon>
        <taxon>Alvinellidae</taxon>
        <taxon>Paralvinella</taxon>
    </lineage>
</organism>
<evidence type="ECO:0000313" key="2">
    <source>
        <dbReference type="Proteomes" id="UP001208570"/>
    </source>
</evidence>
<dbReference type="Proteomes" id="UP001208570">
    <property type="component" value="Unassembled WGS sequence"/>
</dbReference>